<evidence type="ECO:0000256" key="1">
    <source>
        <dbReference type="SAM" id="MobiDB-lite"/>
    </source>
</evidence>
<dbReference type="InterPro" id="IPR028005">
    <property type="entry name" value="AcTrfase_ESCO_Znf_dom"/>
</dbReference>
<organism evidence="3 4">
    <name type="scientific">Caulochytrium protostelioides</name>
    <dbReference type="NCBI Taxonomy" id="1555241"/>
    <lineage>
        <taxon>Eukaryota</taxon>
        <taxon>Fungi</taxon>
        <taxon>Fungi incertae sedis</taxon>
        <taxon>Chytridiomycota</taxon>
        <taxon>Chytridiomycota incertae sedis</taxon>
        <taxon>Chytridiomycetes</taxon>
        <taxon>Caulochytriales</taxon>
        <taxon>Caulochytriaceae</taxon>
        <taxon>Caulochytrium</taxon>
    </lineage>
</organism>
<name>A0A4P9X1G4_9FUNG</name>
<reference evidence="4" key="1">
    <citation type="journal article" date="2018" name="Nat. Microbiol.">
        <title>Leveraging single-cell genomics to expand the fungal tree of life.</title>
        <authorList>
            <person name="Ahrendt S.R."/>
            <person name="Quandt C.A."/>
            <person name="Ciobanu D."/>
            <person name="Clum A."/>
            <person name="Salamov A."/>
            <person name="Andreopoulos B."/>
            <person name="Cheng J.F."/>
            <person name="Woyke T."/>
            <person name="Pelin A."/>
            <person name="Henrissat B."/>
            <person name="Reynolds N.K."/>
            <person name="Benny G.L."/>
            <person name="Smith M.E."/>
            <person name="James T.Y."/>
            <person name="Grigoriev I.V."/>
        </authorList>
    </citation>
    <scope>NUCLEOTIDE SEQUENCE [LARGE SCALE GENOMIC DNA]</scope>
    <source>
        <strain evidence="4">ATCC 52028</strain>
    </source>
</reference>
<evidence type="ECO:0000313" key="4">
    <source>
        <dbReference type="Proteomes" id="UP000274922"/>
    </source>
</evidence>
<dbReference type="Pfam" id="PF13878">
    <property type="entry name" value="zf-C2H2_3"/>
    <property type="match status" value="1"/>
</dbReference>
<dbReference type="AlphaFoldDB" id="A0A4P9X1G4"/>
<dbReference type="Proteomes" id="UP000274922">
    <property type="component" value="Unassembled WGS sequence"/>
</dbReference>
<evidence type="ECO:0000313" key="3">
    <source>
        <dbReference type="EMBL" id="RKO98992.1"/>
    </source>
</evidence>
<protein>
    <recommendedName>
        <fullName evidence="2">N-acetyltransferase ESCO zinc-finger domain-containing protein</fullName>
    </recommendedName>
</protein>
<keyword evidence="4" id="KW-1185">Reference proteome</keyword>
<accession>A0A4P9X1G4</accession>
<feature type="region of interest" description="Disordered" evidence="1">
    <location>
        <begin position="1"/>
        <end position="75"/>
    </location>
</feature>
<sequence>MLDRWLKPVARPGASAKAVRRRASSSDDEIDAADPGPPAKGPRLEIGTSAVGVADEPVAKEAPPHPVPSARQPLPLGVVRSASLPPVTKTYASRRTRHTPPGLISDAMVTFDATLWAPRSSPGPTPRRAPAWEQTCLNLGQRGTHLAACAECGMRYNPAGAEDRRLHTRHHRTVLAQPVWRAPSGAARGGGPRVVWDHRVCAPPAAAAAAAPLGGRVIQLAAGSPRVWRQRAARLLDAMASHLNAGQAAADDLAPAPTPAPTVGGALATLWARGDGRAQQHQISAWK</sequence>
<feature type="domain" description="N-acetyltransferase ESCO zinc-finger" evidence="2">
    <location>
        <begin position="134"/>
        <end position="172"/>
    </location>
</feature>
<dbReference type="EMBL" id="ML014333">
    <property type="protein sequence ID" value="RKO98992.1"/>
    <property type="molecule type" value="Genomic_DNA"/>
</dbReference>
<proteinExistence type="predicted"/>
<evidence type="ECO:0000259" key="2">
    <source>
        <dbReference type="Pfam" id="PF13878"/>
    </source>
</evidence>
<gene>
    <name evidence="3" type="ORF">CXG81DRAFT_28217</name>
</gene>